<proteinExistence type="predicted"/>
<dbReference type="InterPro" id="IPR022572">
    <property type="entry name" value="DNA_rep/recomb_RecO_N"/>
</dbReference>
<dbReference type="NCBIfam" id="NF010483">
    <property type="entry name" value="PRK13908.1"/>
    <property type="match status" value="1"/>
</dbReference>
<dbReference type="EMBL" id="JACGBB010000007">
    <property type="protein sequence ID" value="MBZ7987352.1"/>
    <property type="molecule type" value="Genomic_DNA"/>
</dbReference>
<dbReference type="Proteomes" id="UP000786183">
    <property type="component" value="Unassembled WGS sequence"/>
</dbReference>
<name>A0ABS7WSS4_9BACT</name>
<sequence>MQGIILNTKTINFKDLIVSILTKDSYLKCYRFYGVKHSIVSIGNYIDFELSKRAMFLPILHSTMQYYCKWQNDYLKLKYWIDYCAFLHRILQQNGSCDEIYFKQSLSLMTKLNSQDAKRAILDSIISILDYEGMLQREYFCSLCEKELTNYVSLDENYMLYCSSCKKDKLINFDKVKKLFLLKSSAFFSDEEIDDFLELLNV</sequence>
<dbReference type="Pfam" id="PF13114">
    <property type="entry name" value="RecO_N_2"/>
    <property type="match status" value="1"/>
</dbReference>
<accession>A0ABS7WSS4</accession>
<reference evidence="2 3" key="1">
    <citation type="submission" date="2020-07" db="EMBL/GenBank/DDBJ databases">
        <title>Transfer of Campylobacter canadensis to the novel genus Avispirillum gen. nov., that also includes two novel species recovered from migratory waterfowl: Avispirillum anseris sp. nov. and Avispirillum brantae sp. nov.</title>
        <authorList>
            <person name="Miller W.G."/>
            <person name="Chapman M.H."/>
            <person name="Yee E."/>
            <person name="Inglis G.D."/>
        </authorList>
    </citation>
    <scope>NUCLEOTIDE SEQUENCE [LARGE SCALE GENOMIC DNA]</scope>
    <source>
        <strain evidence="2 3">L283</strain>
    </source>
</reference>
<comment type="caution">
    <text evidence="2">The sequence shown here is derived from an EMBL/GenBank/DDBJ whole genome shotgun (WGS) entry which is preliminary data.</text>
</comment>
<gene>
    <name evidence="2" type="primary">recO</name>
    <name evidence="2" type="ORF">AVCANL283_04415</name>
</gene>
<evidence type="ECO:0000259" key="1">
    <source>
        <dbReference type="Pfam" id="PF13114"/>
    </source>
</evidence>
<organism evidence="2 3">
    <name type="scientific">Campylobacter canadensis</name>
    <dbReference type="NCBI Taxonomy" id="449520"/>
    <lineage>
        <taxon>Bacteria</taxon>
        <taxon>Pseudomonadati</taxon>
        <taxon>Campylobacterota</taxon>
        <taxon>Epsilonproteobacteria</taxon>
        <taxon>Campylobacterales</taxon>
        <taxon>Campylobacteraceae</taxon>
        <taxon>Campylobacter</taxon>
    </lineage>
</organism>
<feature type="domain" description="DNA replication/recombination mediator RecO N-terminal" evidence="1">
    <location>
        <begin position="1"/>
        <end position="70"/>
    </location>
</feature>
<keyword evidence="3" id="KW-1185">Reference proteome</keyword>
<dbReference type="RefSeq" id="WP_172230963.1">
    <property type="nucleotide sequence ID" value="NZ_CP035946.1"/>
</dbReference>
<evidence type="ECO:0000313" key="2">
    <source>
        <dbReference type="EMBL" id="MBZ7987352.1"/>
    </source>
</evidence>
<protein>
    <submittedName>
        <fullName evidence="2">Recombination protein RecO</fullName>
    </submittedName>
</protein>
<evidence type="ECO:0000313" key="3">
    <source>
        <dbReference type="Proteomes" id="UP000786183"/>
    </source>
</evidence>